<comment type="caution">
    <text evidence="2">The sequence shown here is derived from an EMBL/GenBank/DDBJ whole genome shotgun (WGS) entry which is preliminary data.</text>
</comment>
<dbReference type="EMBL" id="AZMM01016851">
    <property type="protein sequence ID" value="ETJ27846.1"/>
    <property type="molecule type" value="Genomic_DNA"/>
</dbReference>
<proteinExistence type="predicted"/>
<accession>W1XCK7</accession>
<evidence type="ECO:0000256" key="1">
    <source>
        <dbReference type="SAM" id="MobiDB-lite"/>
    </source>
</evidence>
<feature type="non-terminal residue" evidence="2">
    <location>
        <position position="69"/>
    </location>
</feature>
<organism evidence="2">
    <name type="scientific">human gut metagenome</name>
    <dbReference type="NCBI Taxonomy" id="408170"/>
    <lineage>
        <taxon>unclassified sequences</taxon>
        <taxon>metagenomes</taxon>
        <taxon>organismal metagenomes</taxon>
    </lineage>
</organism>
<protein>
    <submittedName>
        <fullName evidence="2">Hemagglutinin superfamily</fullName>
    </submittedName>
</protein>
<feature type="compositionally biased region" description="Polar residues" evidence="1">
    <location>
        <begin position="54"/>
        <end position="69"/>
    </location>
</feature>
<evidence type="ECO:0000313" key="2">
    <source>
        <dbReference type="EMBL" id="ETJ27846.1"/>
    </source>
</evidence>
<sequence>SQTGDDTKIGLKLKKDLNVTTITAADTVKAGTVTMGKQSGGAGGANGNFVTGLDNKSWNADNPQAVSGR</sequence>
<gene>
    <name evidence="2" type="ORF">Q604_UNBC16851G0001</name>
</gene>
<feature type="non-terminal residue" evidence="2">
    <location>
        <position position="1"/>
    </location>
</feature>
<name>W1XCK7_9ZZZZ</name>
<feature type="region of interest" description="Disordered" evidence="1">
    <location>
        <begin position="37"/>
        <end position="69"/>
    </location>
</feature>
<reference evidence="2" key="1">
    <citation type="submission" date="2013-12" db="EMBL/GenBank/DDBJ databases">
        <title>A Varibaculum cambriense genome reconstructed from a premature infant gut community with otherwise low bacterial novelty that shifts toward anaerobic metabolism during the third week of life.</title>
        <authorList>
            <person name="Brown C.T."/>
            <person name="Sharon I."/>
            <person name="Thomas B.C."/>
            <person name="Castelle C.J."/>
            <person name="Morowitz M.J."/>
            <person name="Banfield J.F."/>
        </authorList>
    </citation>
    <scope>NUCLEOTIDE SEQUENCE</scope>
</reference>
<dbReference type="AlphaFoldDB" id="W1XCK7"/>